<dbReference type="Proteomes" id="UP000466966">
    <property type="component" value="Unassembled WGS sequence"/>
</dbReference>
<keyword evidence="4" id="KW-1185">Reference proteome</keyword>
<accession>A0A844Z4F7</accession>
<dbReference type="GO" id="GO:0016757">
    <property type="term" value="F:glycosyltransferase activity"/>
    <property type="evidence" value="ECO:0007669"/>
    <property type="project" value="UniProtKB-KW"/>
</dbReference>
<dbReference type="EMBL" id="WTYV01000006">
    <property type="protein sequence ID" value="MXO72723.1"/>
    <property type="molecule type" value="Genomic_DNA"/>
</dbReference>
<keyword evidence="1" id="KW-0328">Glycosyltransferase</keyword>
<gene>
    <name evidence="3" type="ORF">GRI99_13905</name>
</gene>
<dbReference type="OrthoDB" id="9790710at2"/>
<evidence type="ECO:0000313" key="3">
    <source>
        <dbReference type="EMBL" id="MXO72723.1"/>
    </source>
</evidence>
<evidence type="ECO:0000256" key="1">
    <source>
        <dbReference type="ARBA" id="ARBA00022676"/>
    </source>
</evidence>
<keyword evidence="2 3" id="KW-0808">Transferase</keyword>
<dbReference type="PANTHER" id="PTHR12526">
    <property type="entry name" value="GLYCOSYLTRANSFERASE"/>
    <property type="match status" value="1"/>
</dbReference>
<dbReference type="Pfam" id="PF13692">
    <property type="entry name" value="Glyco_trans_1_4"/>
    <property type="match status" value="1"/>
</dbReference>
<evidence type="ECO:0000256" key="2">
    <source>
        <dbReference type="ARBA" id="ARBA00022679"/>
    </source>
</evidence>
<organism evidence="3 4">
    <name type="scientific">Alteraurantiacibacter buctensis</name>
    <dbReference type="NCBI Taxonomy" id="1503981"/>
    <lineage>
        <taxon>Bacteria</taxon>
        <taxon>Pseudomonadati</taxon>
        <taxon>Pseudomonadota</taxon>
        <taxon>Alphaproteobacteria</taxon>
        <taxon>Sphingomonadales</taxon>
        <taxon>Erythrobacteraceae</taxon>
        <taxon>Alteraurantiacibacter</taxon>
    </lineage>
</organism>
<sequence>MMQVLSFLPYVYTGFGSSHTPMAVARGFAGLAPGSRLYVPSLRARPPQGVDLCTWMPAWLPRPLRGGRFHQAAQARVVERLLADLRRAGPGAVVWLWPNAGLDTVRRLKDAGAFLVREMINTHSATYRQIILGEALRSGLSGPMPITDAFVAEETAELALVDRVVSPAEGVDRSLLAAGVADERIYRSHFGWDPARFPTVSRHRDPVAPFTALFVGEITVRKGAHLALRAWREAGIEGEFHLLGAVSPELAPLLACEIARGGVRHTPFTADPAPFYRQAGCLFFPTLEEGAPLVCYEAAACGLPVITGPMGTARFISHGHNGIVVDPHDQAALVAALKALADGRRAPDGLHARLSAAAASSAQQHRWEDAARHRLALLQADRDKIRAKPLFSRV</sequence>
<reference evidence="3 4" key="1">
    <citation type="submission" date="2019-12" db="EMBL/GenBank/DDBJ databases">
        <title>Genomic-based taxomic classification of the family Erythrobacteraceae.</title>
        <authorList>
            <person name="Xu L."/>
        </authorList>
    </citation>
    <scope>NUCLEOTIDE SEQUENCE [LARGE SCALE GENOMIC DNA]</scope>
    <source>
        <strain evidence="3 4">M0322</strain>
    </source>
</reference>
<dbReference type="PANTHER" id="PTHR12526:SF510">
    <property type="entry name" value="D-INOSITOL 3-PHOSPHATE GLYCOSYLTRANSFERASE"/>
    <property type="match status" value="1"/>
</dbReference>
<dbReference type="AlphaFoldDB" id="A0A844Z4F7"/>
<evidence type="ECO:0000313" key="4">
    <source>
        <dbReference type="Proteomes" id="UP000466966"/>
    </source>
</evidence>
<protein>
    <submittedName>
        <fullName evidence="3">Glycosyltransferase</fullName>
    </submittedName>
</protein>
<dbReference type="SUPFAM" id="SSF53756">
    <property type="entry name" value="UDP-Glycosyltransferase/glycogen phosphorylase"/>
    <property type="match status" value="1"/>
</dbReference>
<comment type="caution">
    <text evidence="3">The sequence shown here is derived from an EMBL/GenBank/DDBJ whole genome shotgun (WGS) entry which is preliminary data.</text>
</comment>
<dbReference type="Gene3D" id="3.40.50.2000">
    <property type="entry name" value="Glycogen Phosphorylase B"/>
    <property type="match status" value="2"/>
</dbReference>
<name>A0A844Z4F7_9SPHN</name>
<proteinExistence type="predicted"/>